<keyword evidence="4 8" id="KW-0863">Zinc-finger</keyword>
<dbReference type="OrthoDB" id="6630212at2759"/>
<dbReference type="PROSITE" id="PS00028">
    <property type="entry name" value="ZINC_FINGER_C2H2_1"/>
    <property type="match status" value="5"/>
</dbReference>
<keyword evidence="11" id="KW-1185">Reference proteome</keyword>
<evidence type="ECO:0000313" key="12">
    <source>
        <dbReference type="RefSeq" id="XP_025408935.1"/>
    </source>
</evidence>
<keyword evidence="3" id="KW-0677">Repeat</keyword>
<dbReference type="AlphaFoldDB" id="A0A8B8FF01"/>
<dbReference type="SMART" id="SM00355">
    <property type="entry name" value="ZnF_C2H2"/>
    <property type="match status" value="5"/>
</dbReference>
<name>A0A8B8FF01_9HEMI</name>
<evidence type="ECO:0000256" key="9">
    <source>
        <dbReference type="SAM" id="MobiDB-lite"/>
    </source>
</evidence>
<keyword evidence="7" id="KW-0539">Nucleus</keyword>
<accession>A0A8B8FF01</accession>
<keyword evidence="6" id="KW-0238">DNA-binding</keyword>
<dbReference type="GeneID" id="112682523"/>
<proteinExistence type="predicted"/>
<keyword evidence="5" id="KW-0862">Zinc</keyword>
<dbReference type="GO" id="GO:0003677">
    <property type="term" value="F:DNA binding"/>
    <property type="evidence" value="ECO:0007669"/>
    <property type="project" value="UniProtKB-KW"/>
</dbReference>
<comment type="subcellular location">
    <subcellularLocation>
        <location evidence="1">Nucleus</location>
    </subcellularLocation>
</comment>
<keyword evidence="2" id="KW-0479">Metal-binding</keyword>
<evidence type="ECO:0000256" key="6">
    <source>
        <dbReference type="ARBA" id="ARBA00023125"/>
    </source>
</evidence>
<evidence type="ECO:0000256" key="1">
    <source>
        <dbReference type="ARBA" id="ARBA00004123"/>
    </source>
</evidence>
<dbReference type="InterPro" id="IPR036236">
    <property type="entry name" value="Znf_C2H2_sf"/>
</dbReference>
<dbReference type="GO" id="GO:0010468">
    <property type="term" value="P:regulation of gene expression"/>
    <property type="evidence" value="ECO:0007669"/>
    <property type="project" value="TreeGrafter"/>
</dbReference>
<dbReference type="PANTHER" id="PTHR16515:SF49">
    <property type="entry name" value="GASTRULA ZINC FINGER PROTEIN XLCGF49.1-LIKE-RELATED"/>
    <property type="match status" value="1"/>
</dbReference>
<dbReference type="Gene3D" id="3.30.160.60">
    <property type="entry name" value="Classic Zinc Finger"/>
    <property type="match status" value="2"/>
</dbReference>
<evidence type="ECO:0000256" key="7">
    <source>
        <dbReference type="ARBA" id="ARBA00023242"/>
    </source>
</evidence>
<feature type="domain" description="C2H2-type" evidence="10">
    <location>
        <begin position="90"/>
        <end position="117"/>
    </location>
</feature>
<dbReference type="GO" id="GO:0008270">
    <property type="term" value="F:zinc ion binding"/>
    <property type="evidence" value="ECO:0007669"/>
    <property type="project" value="UniProtKB-KW"/>
</dbReference>
<feature type="domain" description="C2H2-type" evidence="10">
    <location>
        <begin position="31"/>
        <end position="59"/>
    </location>
</feature>
<dbReference type="InterPro" id="IPR050331">
    <property type="entry name" value="Zinc_finger"/>
</dbReference>
<reference evidence="12" key="1">
    <citation type="submission" date="2025-08" db="UniProtKB">
        <authorList>
            <consortium name="RefSeq"/>
        </authorList>
    </citation>
    <scope>IDENTIFICATION</scope>
    <source>
        <tissue evidence="12">Whole body</tissue>
    </source>
</reference>
<evidence type="ECO:0000313" key="11">
    <source>
        <dbReference type="Proteomes" id="UP000694846"/>
    </source>
</evidence>
<dbReference type="InterPro" id="IPR013087">
    <property type="entry name" value="Znf_C2H2_type"/>
</dbReference>
<dbReference type="RefSeq" id="XP_025408935.1">
    <property type="nucleotide sequence ID" value="XM_025553150.1"/>
</dbReference>
<dbReference type="PROSITE" id="PS50157">
    <property type="entry name" value="ZINC_FINGER_C2H2_2"/>
    <property type="match status" value="4"/>
</dbReference>
<dbReference type="Proteomes" id="UP000694846">
    <property type="component" value="Unplaced"/>
</dbReference>
<feature type="domain" description="C2H2-type" evidence="10">
    <location>
        <begin position="146"/>
        <end position="169"/>
    </location>
</feature>
<evidence type="ECO:0000256" key="3">
    <source>
        <dbReference type="ARBA" id="ARBA00022737"/>
    </source>
</evidence>
<organism evidence="11 12">
    <name type="scientific">Sipha flava</name>
    <name type="common">yellow sugarcane aphid</name>
    <dbReference type="NCBI Taxonomy" id="143950"/>
    <lineage>
        <taxon>Eukaryota</taxon>
        <taxon>Metazoa</taxon>
        <taxon>Ecdysozoa</taxon>
        <taxon>Arthropoda</taxon>
        <taxon>Hexapoda</taxon>
        <taxon>Insecta</taxon>
        <taxon>Pterygota</taxon>
        <taxon>Neoptera</taxon>
        <taxon>Paraneoptera</taxon>
        <taxon>Hemiptera</taxon>
        <taxon>Sternorrhyncha</taxon>
        <taxon>Aphidomorpha</taxon>
        <taxon>Aphidoidea</taxon>
        <taxon>Aphididae</taxon>
        <taxon>Sipha</taxon>
    </lineage>
</organism>
<gene>
    <name evidence="12" type="primary">LOC112682523</name>
</gene>
<protein>
    <submittedName>
        <fullName evidence="12">Gastrula zinc finger protein XlCGF44.2-like</fullName>
    </submittedName>
</protein>
<feature type="domain" description="C2H2-type" evidence="10">
    <location>
        <begin position="118"/>
        <end position="145"/>
    </location>
</feature>
<dbReference type="Pfam" id="PF00096">
    <property type="entry name" value="zf-C2H2"/>
    <property type="match status" value="2"/>
</dbReference>
<feature type="region of interest" description="Disordered" evidence="9">
    <location>
        <begin position="1"/>
        <end position="25"/>
    </location>
</feature>
<evidence type="ECO:0000256" key="5">
    <source>
        <dbReference type="ARBA" id="ARBA00022833"/>
    </source>
</evidence>
<dbReference type="GO" id="GO:0005634">
    <property type="term" value="C:nucleus"/>
    <property type="evidence" value="ECO:0007669"/>
    <property type="project" value="UniProtKB-SubCell"/>
</dbReference>
<evidence type="ECO:0000259" key="10">
    <source>
        <dbReference type="PROSITE" id="PS50157"/>
    </source>
</evidence>
<dbReference type="PANTHER" id="PTHR16515">
    <property type="entry name" value="PR DOMAIN ZINC FINGER PROTEIN"/>
    <property type="match status" value="1"/>
</dbReference>
<evidence type="ECO:0000256" key="8">
    <source>
        <dbReference type="PROSITE-ProRule" id="PRU00042"/>
    </source>
</evidence>
<dbReference type="SUPFAM" id="SSF57667">
    <property type="entry name" value="beta-beta-alpha zinc fingers"/>
    <property type="match status" value="2"/>
</dbReference>
<evidence type="ECO:0000256" key="2">
    <source>
        <dbReference type="ARBA" id="ARBA00022723"/>
    </source>
</evidence>
<sequence>MEPNRVPSARQDREPEQRGGGSEDEPVPKPFRCWVCLNRFVSNPKLVDHMRVNHTNKSKICPWCPAAFMQEKRLDQHVRVVHGRPWFEYSACPTCGVIFKPGITREDHKKAHAGAAPYVCVVCHRAFAHHKNLSEHMCSHRGQKRCMCAICGKTYMMPAYLDKHIRTKHGLPANRV</sequence>
<evidence type="ECO:0000256" key="4">
    <source>
        <dbReference type="ARBA" id="ARBA00022771"/>
    </source>
</evidence>